<evidence type="ECO:0000259" key="3">
    <source>
        <dbReference type="Pfam" id="PF07814"/>
    </source>
</evidence>
<dbReference type="InterPro" id="IPR022771">
    <property type="entry name" value="WAPL_C"/>
</dbReference>
<evidence type="ECO:0000256" key="1">
    <source>
        <dbReference type="ARBA" id="ARBA00006854"/>
    </source>
</evidence>
<dbReference type="Pfam" id="PF07814">
    <property type="entry name" value="WAPL"/>
    <property type="match status" value="1"/>
</dbReference>
<comment type="similarity">
    <text evidence="1">Belongs to the WAPL family.</text>
</comment>
<dbReference type="OrthoDB" id="78088at2759"/>
<dbReference type="Proteomes" id="UP000076798">
    <property type="component" value="Unassembled WGS sequence"/>
</dbReference>
<feature type="compositionally biased region" description="Polar residues" evidence="2">
    <location>
        <begin position="17"/>
        <end position="28"/>
    </location>
</feature>
<evidence type="ECO:0000256" key="2">
    <source>
        <dbReference type="SAM" id="MobiDB-lite"/>
    </source>
</evidence>
<dbReference type="PANTHER" id="PTHR22100:SF13">
    <property type="entry name" value="WINGS APART-LIKE PROTEIN HOMOLOG"/>
    <property type="match status" value="1"/>
</dbReference>
<dbReference type="EMBL" id="KV428046">
    <property type="protein sequence ID" value="KZT39458.1"/>
    <property type="molecule type" value="Genomic_DNA"/>
</dbReference>
<feature type="region of interest" description="Disordered" evidence="2">
    <location>
        <begin position="162"/>
        <end position="243"/>
    </location>
</feature>
<dbReference type="STRING" id="1314776.A0A166ED50"/>
<feature type="domain" description="Wings apart-like protein C-terminal" evidence="3">
    <location>
        <begin position="316"/>
        <end position="675"/>
    </location>
</feature>
<gene>
    <name evidence="4" type="ORF">SISSUDRAFT_1061173</name>
</gene>
<reference evidence="4 5" key="1">
    <citation type="journal article" date="2016" name="Mol. Biol. Evol.">
        <title>Comparative Genomics of Early-Diverging Mushroom-Forming Fungi Provides Insights into the Origins of Lignocellulose Decay Capabilities.</title>
        <authorList>
            <person name="Nagy L.G."/>
            <person name="Riley R."/>
            <person name="Tritt A."/>
            <person name="Adam C."/>
            <person name="Daum C."/>
            <person name="Floudas D."/>
            <person name="Sun H."/>
            <person name="Yadav J.S."/>
            <person name="Pangilinan J."/>
            <person name="Larsson K.H."/>
            <person name="Matsuura K."/>
            <person name="Barry K."/>
            <person name="Labutti K."/>
            <person name="Kuo R."/>
            <person name="Ohm R.A."/>
            <person name="Bhattacharya S.S."/>
            <person name="Shirouzu T."/>
            <person name="Yoshinaga Y."/>
            <person name="Martin F.M."/>
            <person name="Grigoriev I.V."/>
            <person name="Hibbett D.S."/>
        </authorList>
    </citation>
    <scope>NUCLEOTIDE SEQUENCE [LARGE SCALE GENOMIC DNA]</scope>
    <source>
        <strain evidence="4 5">HHB10207 ss-3</strain>
    </source>
</reference>
<feature type="compositionally biased region" description="Basic and acidic residues" evidence="2">
    <location>
        <begin position="37"/>
        <end position="47"/>
    </location>
</feature>
<feature type="compositionally biased region" description="Low complexity" evidence="2">
    <location>
        <begin position="162"/>
        <end position="171"/>
    </location>
</feature>
<feature type="region of interest" description="Disordered" evidence="2">
    <location>
        <begin position="94"/>
        <end position="149"/>
    </location>
</feature>
<organism evidence="4 5">
    <name type="scientific">Sistotremastrum suecicum HHB10207 ss-3</name>
    <dbReference type="NCBI Taxonomy" id="1314776"/>
    <lineage>
        <taxon>Eukaryota</taxon>
        <taxon>Fungi</taxon>
        <taxon>Dikarya</taxon>
        <taxon>Basidiomycota</taxon>
        <taxon>Agaricomycotina</taxon>
        <taxon>Agaricomycetes</taxon>
        <taxon>Sistotremastrales</taxon>
        <taxon>Sistotremastraceae</taxon>
        <taxon>Sistotremastrum</taxon>
    </lineage>
</organism>
<feature type="compositionally biased region" description="Low complexity" evidence="2">
    <location>
        <begin position="135"/>
        <end position="148"/>
    </location>
</feature>
<keyword evidence="5" id="KW-1185">Reference proteome</keyword>
<dbReference type="Gene3D" id="1.25.10.10">
    <property type="entry name" value="Leucine-rich Repeat Variant"/>
    <property type="match status" value="1"/>
</dbReference>
<dbReference type="InterPro" id="IPR011989">
    <property type="entry name" value="ARM-like"/>
</dbReference>
<feature type="region of interest" description="Disordered" evidence="2">
    <location>
        <begin position="1"/>
        <end position="64"/>
    </location>
</feature>
<sequence length="831" mass="91931">MSTSRRPPIQYGKKSSHFSAITKATQASEIPRSGIISRRDDSDDENHGAFTLPRKKRRKTSDERSDKLVNFHIEQAHSTANFSQELIQAEWVVDSHQMDEESGSERDMEGVNQDRDSPDNNGRDSRPGGSRIYGSARRSSSNSSPIHASPRDLSAIFTVDSSMRSLPSSPSKRGTAKRMLARHRTEPSLGSEVPSTQSVAKPLTKTYSLPSTTHITKAPSPPAPPNDVSNNPQPKPSPHKRTYAKSRSFLVAIPTSQISLRGIPEDDDKLLLRGSQNDLTPHEDSESLQETYDDLRLRWGVDDSDGNIPEEDAIPLKSLTEMRSHGESRRFMDEMGWLFEGLEGDSPLSVRTSSALEILDRMTKAEFMRRAKATDFHSRAWHVLFSARDSSDRILDACLLLFSCLVARDSQDVEELSNASPSFVAFIVESLGRSPSDDVLTLTSIKAPSKPSARLLSHEKATGSQLLKLIASSHIFHDLTKPSVRLLALKALLSIPLGSLGDPQTLSSIVFRVLIADLREFGQASFDSPISLCNIEGTTGCLDLYDKLLLNRDSSQMGVDTSEIPEIQSLVNGLVVLCSRCLNFQDVTEELVEKAYEADLRVLLNVTHGNAAYCDAFRENDLGFLTLMRSLAFSHKRFSVSSKAKLPSESTESERAMDQFCLSLGILTNIIRESEVARTQLRHFTFSPDCRGSQLCRQRCHCLRRSSGITFLSSLYMTHARRTGSEPQSEDLLLASHIAVLLGLLCVNNPSNTEVLLDSLFGSSRNEKIDTLISHTQTFAACYSEILTSGTSNLSRRLKEEHPSSSPSSDPSSVAYEVVRLFRSIRDNGVV</sequence>
<proteinExistence type="inferred from homology"/>
<feature type="compositionally biased region" description="Basic and acidic residues" evidence="2">
    <location>
        <begin position="96"/>
        <end position="126"/>
    </location>
</feature>
<dbReference type="InterPro" id="IPR039874">
    <property type="entry name" value="WAPL"/>
</dbReference>
<name>A0A166ED50_9AGAM</name>
<feature type="compositionally biased region" description="Polar residues" evidence="2">
    <location>
        <begin position="193"/>
        <end position="215"/>
    </location>
</feature>
<evidence type="ECO:0000313" key="4">
    <source>
        <dbReference type="EMBL" id="KZT39458.1"/>
    </source>
</evidence>
<dbReference type="AlphaFoldDB" id="A0A166ED50"/>
<protein>
    <recommendedName>
        <fullName evidence="3">Wings apart-like protein C-terminal domain-containing protein</fullName>
    </recommendedName>
</protein>
<accession>A0A166ED50</accession>
<evidence type="ECO:0000313" key="5">
    <source>
        <dbReference type="Proteomes" id="UP000076798"/>
    </source>
</evidence>
<dbReference type="PANTHER" id="PTHR22100">
    <property type="entry name" value="WINGS APART-LIKE PROTEIN HOMOLOG"/>
    <property type="match status" value="1"/>
</dbReference>